<dbReference type="NCBIfam" id="NF007161">
    <property type="entry name" value="PRK09599.1"/>
    <property type="match status" value="1"/>
</dbReference>
<sequence length="342" mass="36359">MTTSTPMQLGMVGLGRMGANLVRRLMRDGHRCVVFDVDQTAVAALVAEGATGATSLEDLVAKLDVPRAAWLMLPAGITGKILDELAALMVKDDIIIDGGNSYYRDDIDRAAKLAPKGLHYVDCGTSGGVWGLDRGYCLMIGGENAPVQHLDPIWKSIAPGAGSAEPTPGRKPGGTAQDGYLHCGPNGAGHFVKMVHNGIEYGMMAAIGEGLSIIKHANAGKQEQVIDAETTPLRDPQYYQYDIPVGEVAEVWRRGSVVGSWLVDLTAAAMAEDPNLDAFTGRVSDSGEGRWTVLAAVEEGVPASVITASLFERFESRGLGNFTDKVMSAMRNEFGGHDEKKS</sequence>
<dbReference type="SUPFAM" id="SSF51735">
    <property type="entry name" value="NAD(P)-binding Rossmann-fold domains"/>
    <property type="match status" value="1"/>
</dbReference>
<dbReference type="SMART" id="SM01350">
    <property type="entry name" value="6PGD"/>
    <property type="match status" value="1"/>
</dbReference>
<dbReference type="InterPro" id="IPR004849">
    <property type="entry name" value="6DGDH_YqeC"/>
</dbReference>
<dbReference type="InterPro" id="IPR006114">
    <property type="entry name" value="6PGDH_C"/>
</dbReference>
<dbReference type="EMBL" id="CAFBMR010000130">
    <property type="protein sequence ID" value="CAB4930056.1"/>
    <property type="molecule type" value="Genomic_DNA"/>
</dbReference>
<protein>
    <submittedName>
        <fullName evidence="5">Unannotated protein</fullName>
    </submittedName>
</protein>
<dbReference type="PRINTS" id="PR00076">
    <property type="entry name" value="6PGDHDRGNASE"/>
</dbReference>
<proteinExistence type="inferred from homology"/>
<dbReference type="Pfam" id="PF03446">
    <property type="entry name" value="NAD_binding_2"/>
    <property type="match status" value="1"/>
</dbReference>
<dbReference type="PANTHER" id="PTHR11811">
    <property type="entry name" value="6-PHOSPHOGLUCONATE DEHYDROGENASE"/>
    <property type="match status" value="1"/>
</dbReference>
<dbReference type="InterPro" id="IPR006115">
    <property type="entry name" value="6PGDH_NADP-bd"/>
</dbReference>
<evidence type="ECO:0000259" key="4">
    <source>
        <dbReference type="SMART" id="SM01350"/>
    </source>
</evidence>
<keyword evidence="3" id="KW-0311">Gluconate utilization</keyword>
<dbReference type="Gene3D" id="1.10.1040.10">
    <property type="entry name" value="N-(1-d-carboxylethyl)-l-norvaline Dehydrogenase, domain 2"/>
    <property type="match status" value="1"/>
</dbReference>
<dbReference type="InterPro" id="IPR008927">
    <property type="entry name" value="6-PGluconate_DH-like_C_sf"/>
</dbReference>
<dbReference type="GO" id="GO:0050661">
    <property type="term" value="F:NADP binding"/>
    <property type="evidence" value="ECO:0007669"/>
    <property type="project" value="InterPro"/>
</dbReference>
<dbReference type="InterPro" id="IPR036291">
    <property type="entry name" value="NAD(P)-bd_dom_sf"/>
</dbReference>
<dbReference type="Pfam" id="PF00393">
    <property type="entry name" value="6PGD"/>
    <property type="match status" value="1"/>
</dbReference>
<evidence type="ECO:0000256" key="2">
    <source>
        <dbReference type="ARBA" id="ARBA00023002"/>
    </source>
</evidence>
<dbReference type="InterPro" id="IPR013328">
    <property type="entry name" value="6PGD_dom2"/>
</dbReference>
<keyword evidence="2" id="KW-0560">Oxidoreductase</keyword>
<evidence type="ECO:0000256" key="1">
    <source>
        <dbReference type="ARBA" id="ARBA00008419"/>
    </source>
</evidence>
<feature type="domain" description="6-phosphogluconate dehydrogenase C-terminal" evidence="4">
    <location>
        <begin position="189"/>
        <end position="340"/>
    </location>
</feature>
<comment type="similarity">
    <text evidence="1">Belongs to the 6-phosphogluconate dehydrogenase family.</text>
</comment>
<dbReference type="GO" id="GO:0004616">
    <property type="term" value="F:phosphogluconate dehydrogenase (decarboxylating) activity"/>
    <property type="evidence" value="ECO:0007669"/>
    <property type="project" value="InterPro"/>
</dbReference>
<reference evidence="5" key="1">
    <citation type="submission" date="2020-05" db="EMBL/GenBank/DDBJ databases">
        <authorList>
            <person name="Chiriac C."/>
            <person name="Salcher M."/>
            <person name="Ghai R."/>
            <person name="Kavagutti S V."/>
        </authorList>
    </citation>
    <scope>NUCLEOTIDE SEQUENCE</scope>
</reference>
<dbReference type="Gene3D" id="3.40.50.720">
    <property type="entry name" value="NAD(P)-binding Rossmann-like Domain"/>
    <property type="match status" value="1"/>
</dbReference>
<dbReference type="GO" id="GO:0019521">
    <property type="term" value="P:D-gluconate metabolic process"/>
    <property type="evidence" value="ECO:0007669"/>
    <property type="project" value="UniProtKB-KW"/>
</dbReference>
<gene>
    <name evidence="5" type="ORF">UFOPK3610_01891</name>
</gene>
<evidence type="ECO:0000256" key="3">
    <source>
        <dbReference type="ARBA" id="ARBA00023064"/>
    </source>
</evidence>
<dbReference type="AlphaFoldDB" id="A0A6J7IHI9"/>
<organism evidence="5">
    <name type="scientific">freshwater metagenome</name>
    <dbReference type="NCBI Taxonomy" id="449393"/>
    <lineage>
        <taxon>unclassified sequences</taxon>
        <taxon>metagenomes</taxon>
        <taxon>ecological metagenomes</taxon>
    </lineage>
</organism>
<dbReference type="InterPro" id="IPR006183">
    <property type="entry name" value="Pgluconate_DH"/>
</dbReference>
<dbReference type="SUPFAM" id="SSF48179">
    <property type="entry name" value="6-phosphogluconate dehydrogenase C-terminal domain-like"/>
    <property type="match status" value="1"/>
</dbReference>
<dbReference type="NCBIfam" id="TIGR00872">
    <property type="entry name" value="gnd_rel"/>
    <property type="match status" value="1"/>
</dbReference>
<evidence type="ECO:0000313" key="5">
    <source>
        <dbReference type="EMBL" id="CAB4930056.1"/>
    </source>
</evidence>
<dbReference type="GO" id="GO:0006098">
    <property type="term" value="P:pentose-phosphate shunt"/>
    <property type="evidence" value="ECO:0007669"/>
    <property type="project" value="InterPro"/>
</dbReference>
<accession>A0A6J7IHI9</accession>
<name>A0A6J7IHI9_9ZZZZ</name>